<dbReference type="Pfam" id="PF09924">
    <property type="entry name" value="LPG_synthase_C"/>
    <property type="match status" value="1"/>
</dbReference>
<dbReference type="PANTHER" id="PTHR41373:SF1">
    <property type="entry name" value="PHOSPHATIDYLGLYCEROL LYSYLTRANSFERASE C-TERMINAL DOMAIN-CONTAINING PROTEIN"/>
    <property type="match status" value="1"/>
</dbReference>
<dbReference type="Proteomes" id="UP000464374">
    <property type="component" value="Chromosome"/>
</dbReference>
<evidence type="ECO:0000259" key="1">
    <source>
        <dbReference type="Pfam" id="PF09924"/>
    </source>
</evidence>
<dbReference type="AlphaFoldDB" id="A0A6P1Y3M5"/>
<proteinExistence type="predicted"/>
<dbReference type="Gene3D" id="3.40.630.30">
    <property type="match status" value="2"/>
</dbReference>
<reference evidence="2 3" key="1">
    <citation type="submission" date="2020-01" db="EMBL/GenBank/DDBJ databases">
        <title>Complete genome sequence of a human oral phylogroup 1 Treponema sp. strain ATCC 700766, originally isolated from periodontitis dental plaque.</title>
        <authorList>
            <person name="Chan Y."/>
            <person name="Huo Y.-B."/>
            <person name="Yu X.-L."/>
            <person name="Zeng H."/>
            <person name="Leung W.-K."/>
            <person name="Watt R.M."/>
        </authorList>
    </citation>
    <scope>NUCLEOTIDE SEQUENCE [LARGE SCALE GENOMIC DNA]</scope>
    <source>
        <strain evidence="2 3">OMZ 804</strain>
    </source>
</reference>
<dbReference type="InterPro" id="IPR016732">
    <property type="entry name" value="UCP018688"/>
</dbReference>
<dbReference type="PIRSF" id="PIRSF018688">
    <property type="entry name" value="UCP018688"/>
    <property type="match status" value="1"/>
</dbReference>
<dbReference type="InterPro" id="IPR024320">
    <property type="entry name" value="LPG_synthase_C"/>
</dbReference>
<name>A0A6P1Y3M5_9SPIR</name>
<dbReference type="RefSeq" id="WP_162664651.1">
    <property type="nucleotide sequence ID" value="NZ_CP048020.1"/>
</dbReference>
<dbReference type="InterPro" id="IPR016181">
    <property type="entry name" value="Acyl_CoA_acyltransferase"/>
</dbReference>
<dbReference type="KEGG" id="trz:GWP43_13935"/>
<dbReference type="SUPFAM" id="SSF55729">
    <property type="entry name" value="Acyl-CoA N-acyltransferases (Nat)"/>
    <property type="match status" value="2"/>
</dbReference>
<gene>
    <name evidence="2" type="ORF">GWP43_13935</name>
</gene>
<dbReference type="EMBL" id="CP048020">
    <property type="protein sequence ID" value="QHX44378.1"/>
    <property type="molecule type" value="Genomic_DNA"/>
</dbReference>
<accession>A0A6P1Y3M5</accession>
<evidence type="ECO:0000313" key="2">
    <source>
        <dbReference type="EMBL" id="QHX44378.1"/>
    </source>
</evidence>
<sequence>MDVIARYPEFSPLSLEAVQAIKNDLRLLKDGISELTFGSLYFFRNFYKYKISRFNEHTLLFLGEEKQKQFFFTIGAPLPISTIKELYNDCAYWKLISESYLSNNESLFQNFKASPAEDRDNFDYLYTRLSLSTLSGKQLHKKKNHINGFLHNYPDFTLKKLDSDTKKDAYKILDIWATEQTDLQDTDYEAAQQALALPSIEDFLSLILYVQGVPVAWCLAELAGQGSIAVVHFEKARTDFRGSYQYINYAFAQSLSEQVVYINREQDLGDEGLRHAKMSYKPEGFVKKYRLDKGAL</sequence>
<feature type="domain" description="Phosphatidylglycerol lysyltransferase C-terminal" evidence="1">
    <location>
        <begin position="26"/>
        <end position="290"/>
    </location>
</feature>
<protein>
    <submittedName>
        <fullName evidence="2">DUF2156 domain-containing protein</fullName>
    </submittedName>
</protein>
<organism evidence="2 3">
    <name type="scientific">Treponema vincentii</name>
    <dbReference type="NCBI Taxonomy" id="69710"/>
    <lineage>
        <taxon>Bacteria</taxon>
        <taxon>Pseudomonadati</taxon>
        <taxon>Spirochaetota</taxon>
        <taxon>Spirochaetia</taxon>
        <taxon>Spirochaetales</taxon>
        <taxon>Treponemataceae</taxon>
        <taxon>Treponema</taxon>
    </lineage>
</organism>
<dbReference type="PANTHER" id="PTHR41373">
    <property type="entry name" value="DUF2156 DOMAIN-CONTAINING PROTEIN"/>
    <property type="match status" value="1"/>
</dbReference>
<evidence type="ECO:0000313" key="3">
    <source>
        <dbReference type="Proteomes" id="UP000464374"/>
    </source>
</evidence>